<keyword evidence="14" id="KW-0472">Membrane</keyword>
<sequence>MLVIRDGDQTYFRVLDLSHNNLNGIIPESLSLWKWIPCLLLSSHWKHYSKQQSDTQVEYHCSGCQTFSLAIIAFQGIIEATNDFDIRYCIGTCGYGSVYRVQLPSGKIVALKKLHRREAEVPAFDRSFKKAKMLSEIRHKNIVKLHGFCLHNRCMFLIYEYMPRGSLFSVFKDDVEAAEMGWSKRVKVIKDTASALSYLHHDCHPPKVHHDCLRLLKVEPEVPANDEVRASRAHFLIKEW</sequence>
<accession>A0A6A3B6N4</accession>
<keyword evidence="8" id="KW-0732">Signal</keyword>
<gene>
    <name evidence="20" type="ORF">F3Y22_tig00110264pilonHSYRG00199</name>
</gene>
<evidence type="ECO:0000256" key="15">
    <source>
        <dbReference type="ARBA" id="ARBA00023170"/>
    </source>
</evidence>
<keyword evidence="4" id="KW-0597">Phosphoprotein</keyword>
<keyword evidence="15" id="KW-0675">Receptor</keyword>
<dbReference type="Pfam" id="PF07714">
    <property type="entry name" value="PK_Tyr_Ser-Thr"/>
    <property type="match status" value="1"/>
</dbReference>
<keyword evidence="11 20" id="KW-0418">Kinase</keyword>
<dbReference type="Proteomes" id="UP000436088">
    <property type="component" value="Unassembled WGS sequence"/>
</dbReference>
<dbReference type="GO" id="GO:0016020">
    <property type="term" value="C:membrane"/>
    <property type="evidence" value="ECO:0007669"/>
    <property type="project" value="UniProtKB-SubCell"/>
</dbReference>
<dbReference type="PANTHER" id="PTHR48005:SF16">
    <property type="entry name" value="MDIS1-INTERACTING RECEPTOR LIKE KINASE 2-LIKE ISOFORM X1"/>
    <property type="match status" value="1"/>
</dbReference>
<keyword evidence="16" id="KW-0325">Glycoprotein</keyword>
<dbReference type="SUPFAM" id="SSF56112">
    <property type="entry name" value="Protein kinase-like (PK-like)"/>
    <property type="match status" value="1"/>
</dbReference>
<organism evidence="20 21">
    <name type="scientific">Hibiscus syriacus</name>
    <name type="common">Rose of Sharon</name>
    <dbReference type="NCBI Taxonomy" id="106335"/>
    <lineage>
        <taxon>Eukaryota</taxon>
        <taxon>Viridiplantae</taxon>
        <taxon>Streptophyta</taxon>
        <taxon>Embryophyta</taxon>
        <taxon>Tracheophyta</taxon>
        <taxon>Spermatophyta</taxon>
        <taxon>Magnoliopsida</taxon>
        <taxon>eudicotyledons</taxon>
        <taxon>Gunneridae</taxon>
        <taxon>Pentapetalae</taxon>
        <taxon>rosids</taxon>
        <taxon>malvids</taxon>
        <taxon>Malvales</taxon>
        <taxon>Malvaceae</taxon>
        <taxon>Malvoideae</taxon>
        <taxon>Hibiscus</taxon>
    </lineage>
</organism>
<comment type="caution">
    <text evidence="20">The sequence shown here is derived from an EMBL/GenBank/DDBJ whole genome shotgun (WGS) entry which is preliminary data.</text>
</comment>
<feature type="domain" description="Protein kinase" evidence="19">
    <location>
        <begin position="84"/>
        <end position="240"/>
    </location>
</feature>
<dbReference type="FunFam" id="3.30.200.20:FF:000309">
    <property type="entry name" value="Leucine-rich repeat receptor protein kinase MSP1"/>
    <property type="match status" value="1"/>
</dbReference>
<evidence type="ECO:0000256" key="6">
    <source>
        <dbReference type="ARBA" id="ARBA00022679"/>
    </source>
</evidence>
<evidence type="ECO:0000256" key="2">
    <source>
        <dbReference type="ARBA" id="ARBA00012513"/>
    </source>
</evidence>
<dbReference type="PANTHER" id="PTHR48005">
    <property type="entry name" value="LEUCINE RICH REPEAT KINASE 2"/>
    <property type="match status" value="1"/>
</dbReference>
<evidence type="ECO:0000256" key="18">
    <source>
        <dbReference type="ARBA" id="ARBA00048679"/>
    </source>
</evidence>
<evidence type="ECO:0000256" key="16">
    <source>
        <dbReference type="ARBA" id="ARBA00023180"/>
    </source>
</evidence>
<dbReference type="Gene3D" id="1.10.510.10">
    <property type="entry name" value="Transferase(Phosphotransferase) domain 1"/>
    <property type="match status" value="1"/>
</dbReference>
<keyword evidence="13" id="KW-1133">Transmembrane helix</keyword>
<comment type="catalytic activity">
    <reaction evidence="17">
        <text>L-threonyl-[protein] + ATP = O-phospho-L-threonyl-[protein] + ADP + H(+)</text>
        <dbReference type="Rhea" id="RHEA:46608"/>
        <dbReference type="Rhea" id="RHEA-COMP:11060"/>
        <dbReference type="Rhea" id="RHEA-COMP:11605"/>
        <dbReference type="ChEBI" id="CHEBI:15378"/>
        <dbReference type="ChEBI" id="CHEBI:30013"/>
        <dbReference type="ChEBI" id="CHEBI:30616"/>
        <dbReference type="ChEBI" id="CHEBI:61977"/>
        <dbReference type="ChEBI" id="CHEBI:456216"/>
        <dbReference type="EC" id="2.7.11.1"/>
    </reaction>
</comment>
<evidence type="ECO:0000256" key="7">
    <source>
        <dbReference type="ARBA" id="ARBA00022692"/>
    </source>
</evidence>
<evidence type="ECO:0000256" key="14">
    <source>
        <dbReference type="ARBA" id="ARBA00023136"/>
    </source>
</evidence>
<keyword evidence="7" id="KW-0812">Transmembrane</keyword>
<evidence type="ECO:0000256" key="9">
    <source>
        <dbReference type="ARBA" id="ARBA00022737"/>
    </source>
</evidence>
<evidence type="ECO:0000313" key="20">
    <source>
        <dbReference type="EMBL" id="KAE8712071.1"/>
    </source>
</evidence>
<dbReference type="InterPro" id="IPR000719">
    <property type="entry name" value="Prot_kinase_dom"/>
</dbReference>
<proteinExistence type="predicted"/>
<keyword evidence="9" id="KW-0677">Repeat</keyword>
<keyword evidence="12" id="KW-0067">ATP-binding</keyword>
<comment type="subcellular location">
    <subcellularLocation>
        <location evidence="1">Membrane</location>
        <topology evidence="1">Single-pass type I membrane protein</topology>
    </subcellularLocation>
</comment>
<evidence type="ECO:0000256" key="12">
    <source>
        <dbReference type="ARBA" id="ARBA00022840"/>
    </source>
</evidence>
<dbReference type="Gene3D" id="3.30.200.20">
    <property type="entry name" value="Phosphorylase Kinase, domain 1"/>
    <property type="match status" value="1"/>
</dbReference>
<keyword evidence="6" id="KW-0808">Transferase</keyword>
<evidence type="ECO:0000313" key="21">
    <source>
        <dbReference type="Proteomes" id="UP000436088"/>
    </source>
</evidence>
<protein>
    <recommendedName>
        <fullName evidence="2">non-specific serine/threonine protein kinase</fullName>
        <ecNumber evidence="2">2.7.11.1</ecNumber>
    </recommendedName>
</protein>
<evidence type="ECO:0000256" key="13">
    <source>
        <dbReference type="ARBA" id="ARBA00022989"/>
    </source>
</evidence>
<evidence type="ECO:0000256" key="17">
    <source>
        <dbReference type="ARBA" id="ARBA00047899"/>
    </source>
</evidence>
<evidence type="ECO:0000256" key="8">
    <source>
        <dbReference type="ARBA" id="ARBA00022729"/>
    </source>
</evidence>
<dbReference type="InterPro" id="IPR001245">
    <property type="entry name" value="Ser-Thr/Tyr_kinase_cat_dom"/>
</dbReference>
<evidence type="ECO:0000259" key="19">
    <source>
        <dbReference type="PROSITE" id="PS50011"/>
    </source>
</evidence>
<evidence type="ECO:0000256" key="1">
    <source>
        <dbReference type="ARBA" id="ARBA00004479"/>
    </source>
</evidence>
<reference evidence="20" key="1">
    <citation type="submission" date="2019-09" db="EMBL/GenBank/DDBJ databases">
        <title>Draft genome information of white flower Hibiscus syriacus.</title>
        <authorList>
            <person name="Kim Y.-M."/>
        </authorList>
    </citation>
    <scope>NUCLEOTIDE SEQUENCE [LARGE SCALE GENOMIC DNA]</scope>
    <source>
        <strain evidence="20">YM2019G1</strain>
    </source>
</reference>
<dbReference type="InterPro" id="IPR011009">
    <property type="entry name" value="Kinase-like_dom_sf"/>
</dbReference>
<keyword evidence="21" id="KW-1185">Reference proteome</keyword>
<keyword evidence="5" id="KW-0433">Leucine-rich repeat</keyword>
<name>A0A6A3B6N4_HIBSY</name>
<dbReference type="PROSITE" id="PS50011">
    <property type="entry name" value="PROTEIN_KINASE_DOM"/>
    <property type="match status" value="1"/>
</dbReference>
<dbReference type="EMBL" id="VEPZ02000902">
    <property type="protein sequence ID" value="KAE8712071.1"/>
    <property type="molecule type" value="Genomic_DNA"/>
</dbReference>
<evidence type="ECO:0000256" key="5">
    <source>
        <dbReference type="ARBA" id="ARBA00022614"/>
    </source>
</evidence>
<dbReference type="InterPro" id="IPR051420">
    <property type="entry name" value="Ser_Thr_Kinases_DiverseReg"/>
</dbReference>
<evidence type="ECO:0000256" key="11">
    <source>
        <dbReference type="ARBA" id="ARBA00022777"/>
    </source>
</evidence>
<evidence type="ECO:0000256" key="10">
    <source>
        <dbReference type="ARBA" id="ARBA00022741"/>
    </source>
</evidence>
<keyword evidence="10" id="KW-0547">Nucleotide-binding</keyword>
<keyword evidence="3" id="KW-0723">Serine/threonine-protein kinase</keyword>
<evidence type="ECO:0000256" key="4">
    <source>
        <dbReference type="ARBA" id="ARBA00022553"/>
    </source>
</evidence>
<dbReference type="GO" id="GO:0005524">
    <property type="term" value="F:ATP binding"/>
    <property type="evidence" value="ECO:0007669"/>
    <property type="project" value="UniProtKB-KW"/>
</dbReference>
<dbReference type="AlphaFoldDB" id="A0A6A3B6N4"/>
<dbReference type="GO" id="GO:0004674">
    <property type="term" value="F:protein serine/threonine kinase activity"/>
    <property type="evidence" value="ECO:0007669"/>
    <property type="project" value="UniProtKB-KW"/>
</dbReference>
<comment type="catalytic activity">
    <reaction evidence="18">
        <text>L-seryl-[protein] + ATP = O-phospho-L-seryl-[protein] + ADP + H(+)</text>
        <dbReference type="Rhea" id="RHEA:17989"/>
        <dbReference type="Rhea" id="RHEA-COMP:9863"/>
        <dbReference type="Rhea" id="RHEA-COMP:11604"/>
        <dbReference type="ChEBI" id="CHEBI:15378"/>
        <dbReference type="ChEBI" id="CHEBI:29999"/>
        <dbReference type="ChEBI" id="CHEBI:30616"/>
        <dbReference type="ChEBI" id="CHEBI:83421"/>
        <dbReference type="ChEBI" id="CHEBI:456216"/>
        <dbReference type="EC" id="2.7.11.1"/>
    </reaction>
</comment>
<evidence type="ECO:0000256" key="3">
    <source>
        <dbReference type="ARBA" id="ARBA00022527"/>
    </source>
</evidence>
<dbReference type="EC" id="2.7.11.1" evidence="2"/>